<dbReference type="PANTHER" id="PTHR12526">
    <property type="entry name" value="GLYCOSYLTRANSFERASE"/>
    <property type="match status" value="1"/>
</dbReference>
<dbReference type="InterPro" id="IPR001296">
    <property type="entry name" value="Glyco_trans_1"/>
</dbReference>
<organism evidence="3">
    <name type="scientific">Faucicola osloensis</name>
    <name type="common">Moraxella osloensis</name>
    <dbReference type="NCBI Taxonomy" id="34062"/>
    <lineage>
        <taxon>Bacteria</taxon>
        <taxon>Pseudomonadati</taxon>
        <taxon>Pseudomonadota</taxon>
        <taxon>Gammaproteobacteria</taxon>
        <taxon>Moraxellales</taxon>
        <taxon>Moraxellaceae</taxon>
        <taxon>Faucicola</taxon>
    </lineage>
</organism>
<evidence type="ECO:0000313" key="3">
    <source>
        <dbReference type="EMBL" id="QHG09532.1"/>
    </source>
</evidence>
<dbReference type="Pfam" id="PF13439">
    <property type="entry name" value="Glyco_transf_4"/>
    <property type="match status" value="1"/>
</dbReference>
<gene>
    <name evidence="3" type="ORF">GSF12_06270</name>
</gene>
<dbReference type="SUPFAM" id="SSF53756">
    <property type="entry name" value="UDP-Glycosyltransferase/glycogen phosphorylase"/>
    <property type="match status" value="1"/>
</dbReference>
<dbReference type="PANTHER" id="PTHR12526:SF630">
    <property type="entry name" value="GLYCOSYLTRANSFERASE"/>
    <property type="match status" value="1"/>
</dbReference>
<dbReference type="EMBL" id="CP047226">
    <property type="protein sequence ID" value="QHG09532.1"/>
    <property type="molecule type" value="Genomic_DNA"/>
</dbReference>
<dbReference type="Gene3D" id="3.40.50.2000">
    <property type="entry name" value="Glycogen Phosphorylase B"/>
    <property type="match status" value="2"/>
</dbReference>
<sequence>MKVLHIINSLHTGGAEKLLADSLPIYKEYGVEIDLLLLNSDDTPFLQSLKSKFTGQIFYTHINSYYSPAQLWQIRKYLKSNYDIIHCHLFPVLYWTSLAKLLGNNQQKMIFTEHNTENRRLNNLAFLQVDKFIYRYYDKVTAITPQVKQVLIDKLHLPNQKVEVIYNGIDVEKFATAMSYQKSMFFDDTDTLIIQVSRFQTQKDQQTVIRALSDLPENYKLLLVGDGELKADCQALVNQLNLQHRVKFLGVRMDVPALLKTADIVVQSSHWEGFGLAAVEGMAAGKPLIASDVAGLRDIVKDYGLLFEQGNAKQLASNILQLQDMTYYHYIAKKCAQRAGDFHILKMVEENIKLYRRMLKLNTEKL</sequence>
<dbReference type="Pfam" id="PF00534">
    <property type="entry name" value="Glycos_transf_1"/>
    <property type="match status" value="1"/>
</dbReference>
<name>A0A6P1KFU1_FAUOS</name>
<dbReference type="InterPro" id="IPR028098">
    <property type="entry name" value="Glyco_trans_4-like_N"/>
</dbReference>
<feature type="domain" description="Glycosyltransferase subfamily 4-like N-terminal" evidence="2">
    <location>
        <begin position="13"/>
        <end position="173"/>
    </location>
</feature>
<evidence type="ECO:0000259" key="1">
    <source>
        <dbReference type="Pfam" id="PF00534"/>
    </source>
</evidence>
<dbReference type="AlphaFoldDB" id="A0A6P1KFU1"/>
<keyword evidence="3" id="KW-0808">Transferase</keyword>
<reference evidence="3" key="1">
    <citation type="journal article" date="2020" name="Microbiol. Resour. Announc.">
        <title>Complete Genome Sequence of Moraxella osloensis Strain YV1, Isolated from an Australian Wastewater Treatment Plant.</title>
        <authorList>
            <person name="Batinovic S."/>
            <person name="Rice D.T.F."/>
            <person name="Seviour R.J."/>
            <person name="Petrovski S."/>
        </authorList>
    </citation>
    <scope>NUCLEOTIDE SEQUENCE</scope>
    <source>
        <strain evidence="3">YV1</strain>
    </source>
</reference>
<proteinExistence type="predicted"/>
<evidence type="ECO:0000259" key="2">
    <source>
        <dbReference type="Pfam" id="PF13439"/>
    </source>
</evidence>
<dbReference type="GO" id="GO:0016757">
    <property type="term" value="F:glycosyltransferase activity"/>
    <property type="evidence" value="ECO:0007669"/>
    <property type="project" value="InterPro"/>
</dbReference>
<dbReference type="GO" id="GO:1901135">
    <property type="term" value="P:carbohydrate derivative metabolic process"/>
    <property type="evidence" value="ECO:0007669"/>
    <property type="project" value="UniProtKB-ARBA"/>
</dbReference>
<protein>
    <submittedName>
        <fullName evidence="3">Glycosyltransferase</fullName>
    </submittedName>
</protein>
<feature type="domain" description="Glycosyl transferase family 1" evidence="1">
    <location>
        <begin position="184"/>
        <end position="324"/>
    </location>
</feature>
<accession>A0A6P1KFU1</accession>